<dbReference type="PANTHER" id="PTHR40940:SF2">
    <property type="entry name" value="BATD"/>
    <property type="match status" value="1"/>
</dbReference>
<keyword evidence="2" id="KW-0812">Transmembrane</keyword>
<evidence type="ECO:0000313" key="4">
    <source>
        <dbReference type="Proteomes" id="UP000664417"/>
    </source>
</evidence>
<dbReference type="Proteomes" id="UP000664417">
    <property type="component" value="Unassembled WGS sequence"/>
</dbReference>
<evidence type="ECO:0000313" key="3">
    <source>
        <dbReference type="EMBL" id="MBO1323307.1"/>
    </source>
</evidence>
<protein>
    <submittedName>
        <fullName evidence="3">Protein BatD</fullName>
    </submittedName>
</protein>
<organism evidence="3 4">
    <name type="scientific">Acanthopleuribacter pedis</name>
    <dbReference type="NCBI Taxonomy" id="442870"/>
    <lineage>
        <taxon>Bacteria</taxon>
        <taxon>Pseudomonadati</taxon>
        <taxon>Acidobacteriota</taxon>
        <taxon>Holophagae</taxon>
        <taxon>Acanthopleuribacterales</taxon>
        <taxon>Acanthopleuribacteraceae</taxon>
        <taxon>Acanthopleuribacter</taxon>
    </lineage>
</organism>
<keyword evidence="2" id="KW-1133">Transmembrane helix</keyword>
<sequence>MRSTLTFLLVAGWVALLGAQEPEVTLDVSPREIGINETLKFQITISNGPRGRAPSFPNGFDGGDFRLIQSQPSTSSQTSIRNGVVSSVTSYTYYLRANKQGTFTFPAQTVQVGSERYTSKPVQITVGDQVTSVPRGQRRSPWSSFSDPPQRQQRQQYEIFAEMETPRNTYYLGEAIPLAIKVYRTQGLNINGNGSSMDLPDFTDFWVEDVDRETWQDTAIRDNKRYQVDTLAERVLYANKAGTFKIPETRFNLNVQVGNSFFANRQMVERFTNALELEIKPLPDQGKPAGFTNLVGTFKLKGELDKNELKQGESLSLKLIVEGNGNFTAVRDFDLEYLKRDFEIYPGGTPDTEKKGGMVARKSWVYALVPKNAGEQSIALPQLSFFDPDKKEYRMTPEKALSINVLPGEVLDGGRLTAGRERGEIIAEQNLSYIKLGDLGEIGTTVRLTSPMVLAQLAGAVLFADLLLFLGLSLRHRGLAFRHANRGRFAYKQFLKQVSGLSNKEGEAFYAGLHDAMMSFFGDKWDRPGQGLSLEIIRTTFEKKGYPTEGCEAVAACIESIEMARYTGSSAASRDQLLDKAKAAIKTCDEVMA</sequence>
<dbReference type="PANTHER" id="PTHR40940">
    <property type="entry name" value="PROTEIN BATD-RELATED"/>
    <property type="match status" value="1"/>
</dbReference>
<dbReference type="Pfam" id="PF13584">
    <property type="entry name" value="BatD"/>
    <property type="match status" value="2"/>
</dbReference>
<comment type="caution">
    <text evidence="3">The sequence shown here is derived from an EMBL/GenBank/DDBJ whole genome shotgun (WGS) entry which is preliminary data.</text>
</comment>
<dbReference type="EMBL" id="JAFREP010000057">
    <property type="protein sequence ID" value="MBO1323307.1"/>
    <property type="molecule type" value="Genomic_DNA"/>
</dbReference>
<feature type="region of interest" description="Disordered" evidence="1">
    <location>
        <begin position="130"/>
        <end position="153"/>
    </location>
</feature>
<keyword evidence="2" id="KW-0472">Membrane</keyword>
<evidence type="ECO:0000256" key="1">
    <source>
        <dbReference type="SAM" id="MobiDB-lite"/>
    </source>
</evidence>
<gene>
    <name evidence="3" type="ORF">J3U88_32880</name>
</gene>
<proteinExistence type="predicted"/>
<dbReference type="InterPro" id="IPR025738">
    <property type="entry name" value="BatD"/>
</dbReference>
<feature type="transmembrane region" description="Helical" evidence="2">
    <location>
        <begin position="453"/>
        <end position="474"/>
    </location>
</feature>
<name>A0A8J7QER5_9BACT</name>
<dbReference type="RefSeq" id="WP_207863447.1">
    <property type="nucleotide sequence ID" value="NZ_JAFREP010000057.1"/>
</dbReference>
<accession>A0A8J7QER5</accession>
<keyword evidence="4" id="KW-1185">Reference proteome</keyword>
<reference evidence="3" key="1">
    <citation type="submission" date="2021-03" db="EMBL/GenBank/DDBJ databases">
        <authorList>
            <person name="Wang G."/>
        </authorList>
    </citation>
    <scope>NUCLEOTIDE SEQUENCE</scope>
    <source>
        <strain evidence="3">KCTC 12899</strain>
    </source>
</reference>
<evidence type="ECO:0000256" key="2">
    <source>
        <dbReference type="SAM" id="Phobius"/>
    </source>
</evidence>
<dbReference type="AlphaFoldDB" id="A0A8J7QER5"/>